<feature type="non-terminal residue" evidence="2">
    <location>
        <position position="168"/>
    </location>
</feature>
<organism evidence="2">
    <name type="scientific">marine sediment metagenome</name>
    <dbReference type="NCBI Taxonomy" id="412755"/>
    <lineage>
        <taxon>unclassified sequences</taxon>
        <taxon>metagenomes</taxon>
        <taxon>ecological metagenomes</taxon>
    </lineage>
</organism>
<sequence length="168" mass="18708">EDLLDYLAVQFARDDYDLRKFIRFVMTSQAYQSRAAILKEEPGEDYVYAGPIAKRMTAEQLLDSIWQITGTNPATAEAKVDRILKSGAPKPKSPLATLKAAPISAKWIWHSGEVGKKSQLQKKFELSAAPTTAKLMATCDNAFVMKINGAKVAASREWQKPVYVDITR</sequence>
<gene>
    <name evidence="2" type="ORF">S01H1_83378</name>
</gene>
<evidence type="ECO:0000259" key="1">
    <source>
        <dbReference type="Pfam" id="PF07587"/>
    </source>
</evidence>
<dbReference type="Gene3D" id="2.60.120.260">
    <property type="entry name" value="Galactose-binding domain-like"/>
    <property type="match status" value="1"/>
</dbReference>
<dbReference type="InterPro" id="IPR022655">
    <property type="entry name" value="DUF1553"/>
</dbReference>
<evidence type="ECO:0000313" key="2">
    <source>
        <dbReference type="EMBL" id="GAG44685.1"/>
    </source>
</evidence>
<feature type="domain" description="DUF1553" evidence="1">
    <location>
        <begin position="2"/>
        <end position="74"/>
    </location>
</feature>
<accession>X0XNC3</accession>
<protein>
    <recommendedName>
        <fullName evidence="1">DUF1553 domain-containing protein</fullName>
    </recommendedName>
</protein>
<proteinExistence type="predicted"/>
<reference evidence="2" key="1">
    <citation type="journal article" date="2014" name="Front. Microbiol.">
        <title>High frequency of phylogenetically diverse reductive dehalogenase-homologous genes in deep subseafloor sedimentary metagenomes.</title>
        <authorList>
            <person name="Kawai M."/>
            <person name="Futagami T."/>
            <person name="Toyoda A."/>
            <person name="Takaki Y."/>
            <person name="Nishi S."/>
            <person name="Hori S."/>
            <person name="Arai W."/>
            <person name="Tsubouchi T."/>
            <person name="Morono Y."/>
            <person name="Uchiyama I."/>
            <person name="Ito T."/>
            <person name="Fujiyama A."/>
            <person name="Inagaki F."/>
            <person name="Takami H."/>
        </authorList>
    </citation>
    <scope>NUCLEOTIDE SEQUENCE</scope>
    <source>
        <strain evidence="2">Expedition CK06-06</strain>
    </source>
</reference>
<dbReference type="AlphaFoldDB" id="X0XNC3"/>
<dbReference type="EMBL" id="BARS01056670">
    <property type="protein sequence ID" value="GAG44685.1"/>
    <property type="molecule type" value="Genomic_DNA"/>
</dbReference>
<feature type="non-terminal residue" evidence="2">
    <location>
        <position position="1"/>
    </location>
</feature>
<dbReference type="Pfam" id="PF07587">
    <property type="entry name" value="PSD1"/>
    <property type="match status" value="1"/>
</dbReference>
<name>X0XNC3_9ZZZZ</name>
<comment type="caution">
    <text evidence="2">The sequence shown here is derived from an EMBL/GenBank/DDBJ whole genome shotgun (WGS) entry which is preliminary data.</text>
</comment>